<evidence type="ECO:0000313" key="1">
    <source>
        <dbReference type="EMBL" id="KAK8043962.1"/>
    </source>
</evidence>
<evidence type="ECO:0000313" key="2">
    <source>
        <dbReference type="Proteomes" id="UP001480595"/>
    </source>
</evidence>
<dbReference type="GeneID" id="92097272"/>
<dbReference type="RefSeq" id="XP_066710357.1">
    <property type="nucleotide sequence ID" value="XM_066864209.1"/>
</dbReference>
<reference evidence="1 2" key="1">
    <citation type="submission" date="2023-01" db="EMBL/GenBank/DDBJ databases">
        <title>Analysis of 21 Apiospora genomes using comparative genomics revels a genus with tremendous synthesis potential of carbohydrate active enzymes and secondary metabolites.</title>
        <authorList>
            <person name="Sorensen T."/>
        </authorList>
    </citation>
    <scope>NUCLEOTIDE SEQUENCE [LARGE SCALE GENOMIC DNA]</scope>
    <source>
        <strain evidence="1 2">CBS 135458</strain>
    </source>
</reference>
<comment type="caution">
    <text evidence="1">The sequence shown here is derived from an EMBL/GenBank/DDBJ whole genome shotgun (WGS) entry which is preliminary data.</text>
</comment>
<accession>A0ABR1TBH9</accession>
<dbReference type="EMBL" id="JAQQWL010000012">
    <property type="protein sequence ID" value="KAK8043962.1"/>
    <property type="molecule type" value="Genomic_DNA"/>
</dbReference>
<sequence length="117" mass="13196">MVDLLKVLPPRPVASFLANVFFTHATSFYFFLDQQWVISTLDSLYQSPSRLDSKYEVPACAVTMVLEVGAQYFYLESPDRDQANTSWELEIGSAFCRQVARLLAELIHSGSLISVQV</sequence>
<name>A0ABR1TBH9_9PEZI</name>
<gene>
    <name evidence="1" type="ORF">PG994_012800</name>
</gene>
<dbReference type="Proteomes" id="UP001480595">
    <property type="component" value="Unassembled WGS sequence"/>
</dbReference>
<keyword evidence="2" id="KW-1185">Reference proteome</keyword>
<dbReference type="CDD" id="cd12148">
    <property type="entry name" value="fungal_TF_MHR"/>
    <property type="match status" value="1"/>
</dbReference>
<protein>
    <submittedName>
        <fullName evidence="1">Uncharacterized protein</fullName>
    </submittedName>
</protein>
<organism evidence="1 2">
    <name type="scientific">Apiospora phragmitis</name>
    <dbReference type="NCBI Taxonomy" id="2905665"/>
    <lineage>
        <taxon>Eukaryota</taxon>
        <taxon>Fungi</taxon>
        <taxon>Dikarya</taxon>
        <taxon>Ascomycota</taxon>
        <taxon>Pezizomycotina</taxon>
        <taxon>Sordariomycetes</taxon>
        <taxon>Xylariomycetidae</taxon>
        <taxon>Amphisphaeriales</taxon>
        <taxon>Apiosporaceae</taxon>
        <taxon>Apiospora</taxon>
    </lineage>
</organism>
<proteinExistence type="predicted"/>